<dbReference type="InterPro" id="IPR041273">
    <property type="entry name" value="NAT_N"/>
</dbReference>
<evidence type="ECO:0000313" key="4">
    <source>
        <dbReference type="Proteomes" id="UP000758652"/>
    </source>
</evidence>
<dbReference type="Pfam" id="PF18082">
    <property type="entry name" value="NAT_N"/>
    <property type="match status" value="1"/>
</dbReference>
<gene>
    <name evidence="3" type="ORF">INF30_10640</name>
</gene>
<dbReference type="Proteomes" id="UP000758652">
    <property type="component" value="Unassembled WGS sequence"/>
</dbReference>
<keyword evidence="4" id="KW-1185">Reference proteome</keyword>
<evidence type="ECO:0000313" key="3">
    <source>
        <dbReference type="EMBL" id="MBE5063714.1"/>
    </source>
</evidence>
<protein>
    <submittedName>
        <fullName evidence="3">DUF5596 domain-containing protein</fullName>
    </submittedName>
</protein>
<organism evidence="3 4">
    <name type="scientific">Claveliimonas monacensis</name>
    <dbReference type="NCBI Taxonomy" id="2779351"/>
    <lineage>
        <taxon>Bacteria</taxon>
        <taxon>Bacillati</taxon>
        <taxon>Bacillota</taxon>
        <taxon>Clostridia</taxon>
        <taxon>Lachnospirales</taxon>
        <taxon>Lachnospiraceae</taxon>
        <taxon>Claveliimonas</taxon>
    </lineage>
</organism>
<feature type="domain" description="GNAT-like C-terminal" evidence="2">
    <location>
        <begin position="137"/>
        <end position="276"/>
    </location>
</feature>
<dbReference type="InterPro" id="IPR041644">
    <property type="entry name" value="GNAT_C"/>
</dbReference>
<name>A0ABR9RL73_9FIRM</name>
<proteinExistence type="predicted"/>
<dbReference type="Pfam" id="PF18164">
    <property type="entry name" value="GNAT_C"/>
    <property type="match status" value="1"/>
</dbReference>
<reference evidence="3 4" key="1">
    <citation type="submission" date="2020-10" db="EMBL/GenBank/DDBJ databases">
        <title>ChiBAC.</title>
        <authorList>
            <person name="Zenner C."/>
            <person name="Hitch T.C.A."/>
            <person name="Clavel T."/>
        </authorList>
    </citation>
    <scope>NUCLEOTIDE SEQUENCE [LARGE SCALE GENOMIC DNA]</scope>
    <source>
        <strain evidence="3 4">DSM 108991</strain>
    </source>
</reference>
<dbReference type="EMBL" id="JADCKL010000009">
    <property type="protein sequence ID" value="MBE5063714.1"/>
    <property type="molecule type" value="Genomic_DNA"/>
</dbReference>
<dbReference type="Gene3D" id="3.40.630.120">
    <property type="match status" value="1"/>
</dbReference>
<sequence>MGFLTDFQLDLLCHAIGLPRECRIEVCRFRRSPAFDTLLPKASPLLEELFNPATWDRALANLKALLGDDPQGMKILTLMLICCGETWKLYDSLGISNEIYIATLKCFPRFIEEHFESYGTYGFDRDFWTMREISGHLFRLGALEFELTVEDGAKAVHIHIPSDADLSCRARRSSYTAARTFISRFFPAYADAPFLCTSWLLSPALKECLPESSRILSFQSEYEVTEVFPDHDQFLTWVYKRPDIPLADLPEDTSLQRNLKKHLLAGRKVGEAAGRLLPCAFRSEREITIPGSGEI</sequence>
<comment type="caution">
    <text evidence="3">The sequence shown here is derived from an EMBL/GenBank/DDBJ whole genome shotgun (WGS) entry which is preliminary data.</text>
</comment>
<evidence type="ECO:0000259" key="2">
    <source>
        <dbReference type="Pfam" id="PF18164"/>
    </source>
</evidence>
<dbReference type="RefSeq" id="WP_226395182.1">
    <property type="nucleotide sequence ID" value="NZ_JADCKL010000009.1"/>
</dbReference>
<accession>A0ABR9RL73</accession>
<feature type="domain" description="N-acyltransferase N-terminal" evidence="1">
    <location>
        <begin position="9"/>
        <end position="135"/>
    </location>
</feature>
<evidence type="ECO:0000259" key="1">
    <source>
        <dbReference type="Pfam" id="PF18082"/>
    </source>
</evidence>